<organism evidence="2 3">
    <name type="scientific">Leucobacter coleopterorum</name>
    <dbReference type="NCBI Taxonomy" id="2714933"/>
    <lineage>
        <taxon>Bacteria</taxon>
        <taxon>Bacillati</taxon>
        <taxon>Actinomycetota</taxon>
        <taxon>Actinomycetes</taxon>
        <taxon>Micrococcales</taxon>
        <taxon>Microbacteriaceae</taxon>
        <taxon>Leucobacter</taxon>
    </lineage>
</organism>
<evidence type="ECO:0000259" key="1">
    <source>
        <dbReference type="Pfam" id="PF13556"/>
    </source>
</evidence>
<evidence type="ECO:0000313" key="3">
    <source>
        <dbReference type="Proteomes" id="UP000503441"/>
    </source>
</evidence>
<feature type="domain" description="PucR C-terminal helix-turn-helix" evidence="1">
    <location>
        <begin position="321"/>
        <end position="378"/>
    </location>
</feature>
<sequence length="398" mass="44106">MVDIQKLVDELADRLQRSVAVDGPRGHLIASSKHFGDEDTPRVNVVLSRNLDRRIAQYLFSFGIQDANDKVVIPAEPKLGLKSRCCYPLRYQQRLLGFIWLIEDVGHEHVIRPYVEQIAEALGQEHDSSTVSTRQLEELGERLLRSSQHTVERAVEALRECDFPPAGSHVRLLAVAQTLHHDRGVSFPLLRSSTAAREWQRGGRELVEVKLASAVVLICAARQNEADGVHEFGQQLAAELTPADIRVGISERDEINGAPRLLKQAVHAAFASHLFQELDPVNAWSDIFPHRLIIEAALAIPQNATPPQSMAALFDPENAALLETVETYLDHGGDRAATAEALFIHRSTLYYRLSQVQKLTQLDPADGRNRLALHLAVKLNRVASSGISTLLQSVEDSG</sequence>
<name>A0ABX6K322_9MICO</name>
<dbReference type="PANTHER" id="PTHR33744:SF7">
    <property type="entry name" value="PUCR FAMILY TRANSCRIPTIONAL REGULATOR"/>
    <property type="match status" value="1"/>
</dbReference>
<gene>
    <name evidence="2" type="ORF">G7066_15140</name>
</gene>
<dbReference type="InterPro" id="IPR051448">
    <property type="entry name" value="CdaR-like_regulators"/>
</dbReference>
<proteinExistence type="predicted"/>
<accession>A0ABX6K322</accession>
<dbReference type="EMBL" id="CP049933">
    <property type="protein sequence ID" value="QIM19575.1"/>
    <property type="molecule type" value="Genomic_DNA"/>
</dbReference>
<dbReference type="PANTHER" id="PTHR33744">
    <property type="entry name" value="CARBOHYDRATE DIACID REGULATOR"/>
    <property type="match status" value="1"/>
</dbReference>
<dbReference type="Gene3D" id="1.10.10.2840">
    <property type="entry name" value="PucR C-terminal helix-turn-helix domain"/>
    <property type="match status" value="1"/>
</dbReference>
<dbReference type="RefSeq" id="WP_166331817.1">
    <property type="nucleotide sequence ID" value="NZ_CP049933.1"/>
</dbReference>
<dbReference type="InterPro" id="IPR042070">
    <property type="entry name" value="PucR_C-HTH_sf"/>
</dbReference>
<evidence type="ECO:0000313" key="2">
    <source>
        <dbReference type="EMBL" id="QIM19575.1"/>
    </source>
</evidence>
<dbReference type="Proteomes" id="UP000503441">
    <property type="component" value="Chromosome"/>
</dbReference>
<dbReference type="Pfam" id="PF13556">
    <property type="entry name" value="HTH_30"/>
    <property type="match status" value="1"/>
</dbReference>
<keyword evidence="3" id="KW-1185">Reference proteome</keyword>
<reference evidence="2 3" key="1">
    <citation type="submission" date="2020-03" db="EMBL/GenBank/DDBJ databases">
        <title>Leucobacter sp. nov., isolated from beetles.</title>
        <authorList>
            <person name="Hyun D.-W."/>
            <person name="Bae J.-W."/>
        </authorList>
    </citation>
    <scope>NUCLEOTIDE SEQUENCE [LARGE SCALE GENOMIC DNA]</scope>
    <source>
        <strain evidence="2 3">HDW9A</strain>
    </source>
</reference>
<protein>
    <submittedName>
        <fullName evidence="2">PucR family transcriptional regulator</fullName>
    </submittedName>
</protein>
<dbReference type="InterPro" id="IPR025736">
    <property type="entry name" value="PucR_C-HTH_dom"/>
</dbReference>